<gene>
    <name evidence="2" type="ORF">BerOc1_01520</name>
</gene>
<keyword evidence="3" id="KW-1185">Reference proteome</keyword>
<evidence type="ECO:0000313" key="2">
    <source>
        <dbReference type="EMBL" id="OIQ49595.1"/>
    </source>
</evidence>
<proteinExistence type="predicted"/>
<organism evidence="2 3">
    <name type="scientific">Pseudodesulfovibrio hydrargyri</name>
    <dbReference type="NCBI Taxonomy" id="2125990"/>
    <lineage>
        <taxon>Bacteria</taxon>
        <taxon>Pseudomonadati</taxon>
        <taxon>Thermodesulfobacteriota</taxon>
        <taxon>Desulfovibrionia</taxon>
        <taxon>Desulfovibrionales</taxon>
        <taxon>Desulfovibrionaceae</taxon>
    </lineage>
</organism>
<evidence type="ECO:0000313" key="3">
    <source>
        <dbReference type="Proteomes" id="UP000181901"/>
    </source>
</evidence>
<evidence type="ECO:0000256" key="1">
    <source>
        <dbReference type="SAM" id="SignalP"/>
    </source>
</evidence>
<name>A0A1J5N1T9_9BACT</name>
<evidence type="ECO:0008006" key="4">
    <source>
        <dbReference type="Google" id="ProtNLM"/>
    </source>
</evidence>
<dbReference type="EMBL" id="LKAQ01000004">
    <property type="protein sequence ID" value="OIQ49595.1"/>
    <property type="molecule type" value="Genomic_DNA"/>
</dbReference>
<accession>A0A1J5N1T9</accession>
<feature type="signal peptide" evidence="1">
    <location>
        <begin position="1"/>
        <end position="21"/>
    </location>
</feature>
<dbReference type="PROSITE" id="PS51257">
    <property type="entry name" value="PROKAR_LIPOPROTEIN"/>
    <property type="match status" value="1"/>
</dbReference>
<reference evidence="2 3" key="1">
    <citation type="submission" date="2015-09" db="EMBL/GenBank/DDBJ databases">
        <title>Genome of Desulfovibrio dechloracetivorans BerOc1, a mercury methylating strain isolated from highly hydrocarbons and metals contaminated coastal sediments.</title>
        <authorList>
            <person name="Goni Urriza M."/>
            <person name="Gassie C."/>
            <person name="Bouchez O."/>
            <person name="Klopp C."/>
            <person name="Ranchou-Peyruse A."/>
            <person name="Remy G."/>
        </authorList>
    </citation>
    <scope>NUCLEOTIDE SEQUENCE [LARGE SCALE GENOMIC DNA]</scope>
    <source>
        <strain evidence="2 3">BerOc1</strain>
    </source>
</reference>
<dbReference type="Proteomes" id="UP000181901">
    <property type="component" value="Unassembled WGS sequence"/>
</dbReference>
<dbReference type="OrthoDB" id="5458763at2"/>
<comment type="caution">
    <text evidence="2">The sequence shown here is derived from an EMBL/GenBank/DDBJ whole genome shotgun (WGS) entry which is preliminary data.</text>
</comment>
<protein>
    <recommendedName>
        <fullName evidence="4">ABC-type transport auxiliary lipoprotein component domain-containing protein</fullName>
    </recommendedName>
</protein>
<sequence length="188" mass="20230">MKAYMKRVLPAALLLALTVAAGCASGNAIKLKYALISTDTPCVGEITVFRFEDKRPTSVLGKTTDNETITSLSDVAEWAGWALFDELENAGCKVRYRTAITAPDDELLVTGQVLELALNQTGVTTYKGRVSVRIVVSRGDATLHAEKYTSEVEDVVVPGYSSESDILAEALRGVMYEAIPAIAQAARK</sequence>
<dbReference type="AlphaFoldDB" id="A0A1J5N1T9"/>
<feature type="chain" id="PRO_5009635490" description="ABC-type transport auxiliary lipoprotein component domain-containing protein" evidence="1">
    <location>
        <begin position="22"/>
        <end position="188"/>
    </location>
</feature>
<keyword evidence="1" id="KW-0732">Signal</keyword>